<dbReference type="Gene3D" id="3.40.50.2300">
    <property type="match status" value="1"/>
</dbReference>
<proteinExistence type="predicted"/>
<feature type="non-terminal residue" evidence="4">
    <location>
        <position position="126"/>
    </location>
</feature>
<evidence type="ECO:0000313" key="4">
    <source>
        <dbReference type="EMBL" id="HGY57156.1"/>
    </source>
</evidence>
<dbReference type="GO" id="GO:0000160">
    <property type="term" value="P:phosphorelay signal transduction system"/>
    <property type="evidence" value="ECO:0007669"/>
    <property type="project" value="InterPro"/>
</dbReference>
<dbReference type="PROSITE" id="PS50110">
    <property type="entry name" value="RESPONSE_REGULATORY"/>
    <property type="match status" value="1"/>
</dbReference>
<dbReference type="Proteomes" id="UP000885779">
    <property type="component" value="Unassembled WGS sequence"/>
</dbReference>
<evidence type="ECO:0000256" key="1">
    <source>
        <dbReference type="ARBA" id="ARBA00023125"/>
    </source>
</evidence>
<dbReference type="EMBL" id="DRQG01000147">
    <property type="protein sequence ID" value="HGY57156.1"/>
    <property type="molecule type" value="Genomic_DNA"/>
</dbReference>
<dbReference type="InterPro" id="IPR001789">
    <property type="entry name" value="Sig_transdc_resp-reg_receiver"/>
</dbReference>
<dbReference type="Pfam" id="PF00072">
    <property type="entry name" value="Response_reg"/>
    <property type="match status" value="1"/>
</dbReference>
<dbReference type="PANTHER" id="PTHR43214:SF43">
    <property type="entry name" value="TWO-COMPONENT RESPONSE REGULATOR"/>
    <property type="match status" value="1"/>
</dbReference>
<accession>A0A7V4U346</accession>
<dbReference type="GO" id="GO:0003677">
    <property type="term" value="F:DNA binding"/>
    <property type="evidence" value="ECO:0007669"/>
    <property type="project" value="UniProtKB-KW"/>
</dbReference>
<reference evidence="4" key="1">
    <citation type="journal article" date="2020" name="mSystems">
        <title>Genome- and Community-Level Interaction Insights into Carbon Utilization and Element Cycling Functions of Hydrothermarchaeota in Hydrothermal Sediment.</title>
        <authorList>
            <person name="Zhou Z."/>
            <person name="Liu Y."/>
            <person name="Xu W."/>
            <person name="Pan J."/>
            <person name="Luo Z.H."/>
            <person name="Li M."/>
        </authorList>
    </citation>
    <scope>NUCLEOTIDE SEQUENCE [LARGE SCALE GENOMIC DNA]</scope>
    <source>
        <strain evidence="4">HyVt-577</strain>
    </source>
</reference>
<dbReference type="SUPFAM" id="SSF52172">
    <property type="entry name" value="CheY-like"/>
    <property type="match status" value="1"/>
</dbReference>
<dbReference type="InterPro" id="IPR039420">
    <property type="entry name" value="WalR-like"/>
</dbReference>
<dbReference type="CDD" id="cd17535">
    <property type="entry name" value="REC_NarL-like"/>
    <property type="match status" value="1"/>
</dbReference>
<protein>
    <submittedName>
        <fullName evidence="4">Response regulator transcription factor</fullName>
    </submittedName>
</protein>
<dbReference type="InterPro" id="IPR058245">
    <property type="entry name" value="NreC/VraR/RcsB-like_REC"/>
</dbReference>
<sequence length="126" mass="14053">MIKVSIIEDDIQLRNHLIHLLNEHEEICCIAGYSTCEEALKNIAADPPDIVLMDIELPGMSGVEGTYIIKHKWPQIEILMLTIHEDNESVFRSLQNGASGYLVKNIDPDELIQSIKEVIDGGAPMS</sequence>
<feature type="domain" description="Response regulatory" evidence="3">
    <location>
        <begin position="3"/>
        <end position="119"/>
    </location>
</feature>
<gene>
    <name evidence="4" type="ORF">ENK44_15720</name>
</gene>
<feature type="modified residue" description="4-aspartylphosphate" evidence="2">
    <location>
        <position position="54"/>
    </location>
</feature>
<dbReference type="SMART" id="SM00448">
    <property type="entry name" value="REC"/>
    <property type="match status" value="1"/>
</dbReference>
<name>A0A7V4U346_CALAY</name>
<dbReference type="PANTHER" id="PTHR43214">
    <property type="entry name" value="TWO-COMPONENT RESPONSE REGULATOR"/>
    <property type="match status" value="1"/>
</dbReference>
<evidence type="ECO:0000256" key="2">
    <source>
        <dbReference type="PROSITE-ProRule" id="PRU00169"/>
    </source>
</evidence>
<evidence type="ECO:0000259" key="3">
    <source>
        <dbReference type="PROSITE" id="PS50110"/>
    </source>
</evidence>
<comment type="caution">
    <text evidence="4">The sequence shown here is derived from an EMBL/GenBank/DDBJ whole genome shotgun (WGS) entry which is preliminary data.</text>
</comment>
<keyword evidence="2" id="KW-0597">Phosphoprotein</keyword>
<dbReference type="AlphaFoldDB" id="A0A7V4U346"/>
<dbReference type="InterPro" id="IPR011006">
    <property type="entry name" value="CheY-like_superfamily"/>
</dbReference>
<keyword evidence="1" id="KW-0238">DNA-binding</keyword>
<organism evidence="4">
    <name type="scientific">Caldithrix abyssi</name>
    <dbReference type="NCBI Taxonomy" id="187145"/>
    <lineage>
        <taxon>Bacteria</taxon>
        <taxon>Pseudomonadati</taxon>
        <taxon>Calditrichota</taxon>
        <taxon>Calditrichia</taxon>
        <taxon>Calditrichales</taxon>
        <taxon>Calditrichaceae</taxon>
        <taxon>Caldithrix</taxon>
    </lineage>
</organism>